<feature type="domain" description="Myb-like" evidence="7">
    <location>
        <begin position="62"/>
        <end position="94"/>
    </location>
</feature>
<dbReference type="Gramene" id="rna4947">
    <property type="protein sequence ID" value="RHN80961.1"/>
    <property type="gene ID" value="gene4947"/>
</dbReference>
<gene>
    <name evidence="9" type="ORF">MtrunA17_Chr1g0193871</name>
    <name evidence="10" type="ORF">MtrunA17_Chr1g0193881</name>
    <name evidence="11" type="ORF">MtrunA17_Chr1g0193891</name>
    <name evidence="12" type="ORF">MtrunA17_Chr1g0193901</name>
</gene>
<name>A0A396JTU5_MEDTR</name>
<dbReference type="Gene3D" id="1.10.10.60">
    <property type="entry name" value="Homeodomain-like"/>
    <property type="match status" value="2"/>
</dbReference>
<dbReference type="EMBL" id="PSQE01000001">
    <property type="protein sequence ID" value="RHN80961.1"/>
    <property type="molecule type" value="Genomic_DNA"/>
</dbReference>
<dbReference type="InterPro" id="IPR017930">
    <property type="entry name" value="Myb_dom"/>
</dbReference>
<dbReference type="GO" id="GO:0003677">
    <property type="term" value="F:DNA binding"/>
    <property type="evidence" value="ECO:0007669"/>
    <property type="project" value="UniProtKB-KW"/>
</dbReference>
<dbReference type="EMBL" id="PSQE01000001">
    <property type="protein sequence ID" value="RHN80959.1"/>
    <property type="molecule type" value="Genomic_DNA"/>
</dbReference>
<keyword evidence="5" id="KW-0804">Transcription</keyword>
<evidence type="ECO:0000256" key="2">
    <source>
        <dbReference type="ARBA" id="ARBA00022737"/>
    </source>
</evidence>
<dbReference type="PANTHER" id="PTHR47995:SF18">
    <property type="entry name" value="TRANSCRIPTION FACTOR MYB65"/>
    <property type="match status" value="1"/>
</dbReference>
<evidence type="ECO:0000259" key="8">
    <source>
        <dbReference type="PROSITE" id="PS51294"/>
    </source>
</evidence>
<protein>
    <submittedName>
        <fullName evidence="12">Putative transcription factor MYB-HB-like family</fullName>
    </submittedName>
</protein>
<comment type="subcellular location">
    <subcellularLocation>
        <location evidence="1">Nucleus</location>
    </subcellularLocation>
</comment>
<reference evidence="13" key="1">
    <citation type="journal article" date="2018" name="Nat. Plants">
        <title>Whole-genome landscape of Medicago truncatula symbiotic genes.</title>
        <authorList>
            <person name="Pecrix Y."/>
            <person name="Staton S.E."/>
            <person name="Sallet E."/>
            <person name="Lelandais-Briere C."/>
            <person name="Moreau S."/>
            <person name="Carrere S."/>
            <person name="Blein T."/>
            <person name="Jardinaud M.F."/>
            <person name="Latrasse D."/>
            <person name="Zouine M."/>
            <person name="Zahm M."/>
            <person name="Kreplak J."/>
            <person name="Mayjonade B."/>
            <person name="Satge C."/>
            <person name="Perez M."/>
            <person name="Cauet S."/>
            <person name="Marande W."/>
            <person name="Chantry-Darmon C."/>
            <person name="Lopez-Roques C."/>
            <person name="Bouchez O."/>
            <person name="Berard A."/>
            <person name="Debelle F."/>
            <person name="Munos S."/>
            <person name="Bendahmane A."/>
            <person name="Berges H."/>
            <person name="Niebel A."/>
            <person name="Buitink J."/>
            <person name="Frugier F."/>
            <person name="Benhamed M."/>
            <person name="Crespi M."/>
            <person name="Gouzy J."/>
            <person name="Gamas P."/>
        </authorList>
    </citation>
    <scope>NUCLEOTIDE SEQUENCE [LARGE SCALE GENOMIC DNA]</scope>
    <source>
        <strain evidence="13">cv. Jemalong A17</strain>
    </source>
</reference>
<reference evidence="12" key="2">
    <citation type="journal article" date="2018" name="Nat. Plants">
        <title>Whole-genome landscape of Medicago truncatula symbiotic genes.</title>
        <authorList>
            <person name="Pecrix Y."/>
            <person name="Gamas P."/>
            <person name="Carrere S."/>
        </authorList>
    </citation>
    <scope>NUCLEOTIDE SEQUENCE</scope>
    <source>
        <tissue evidence="12">Leaves</tissue>
    </source>
</reference>
<accession>A0A396JTU5</accession>
<dbReference type="PANTHER" id="PTHR47995">
    <property type="entry name" value="TRANSCRIPTION FACTOR MYB33-RELATED"/>
    <property type="match status" value="1"/>
</dbReference>
<sequence>MPSSSDTNKRLKKGTLWSKEEDEILKAYVEKHGTGNWKEVSKNTGLAHCGNSCRFRWYNTLRPDLRKGPFSKEEEEKFFELFSKFGEFKWSKMALEVYFCSCFTSSFSFSFI</sequence>
<evidence type="ECO:0000313" key="13">
    <source>
        <dbReference type="Proteomes" id="UP000265566"/>
    </source>
</evidence>
<evidence type="ECO:0000313" key="10">
    <source>
        <dbReference type="EMBL" id="RHN80960.1"/>
    </source>
</evidence>
<evidence type="ECO:0000313" key="11">
    <source>
        <dbReference type="EMBL" id="RHN80961.1"/>
    </source>
</evidence>
<keyword evidence="4" id="KW-0238">DNA-binding</keyword>
<dbReference type="EMBL" id="PSQE01000001">
    <property type="protein sequence ID" value="RHN80960.1"/>
    <property type="molecule type" value="Genomic_DNA"/>
</dbReference>
<dbReference type="FunFam" id="1.10.10.60:FF:000001">
    <property type="entry name" value="MYB-related transcription factor"/>
    <property type="match status" value="1"/>
</dbReference>
<proteinExistence type="predicted"/>
<dbReference type="Pfam" id="PF13921">
    <property type="entry name" value="Myb_DNA-bind_6"/>
    <property type="match status" value="1"/>
</dbReference>
<organism evidence="12">
    <name type="scientific">Medicago truncatula</name>
    <name type="common">Barrel medic</name>
    <name type="synonym">Medicago tribuloides</name>
    <dbReference type="NCBI Taxonomy" id="3880"/>
    <lineage>
        <taxon>Eukaryota</taxon>
        <taxon>Viridiplantae</taxon>
        <taxon>Streptophyta</taxon>
        <taxon>Embryophyta</taxon>
        <taxon>Tracheophyta</taxon>
        <taxon>Spermatophyta</taxon>
        <taxon>Magnoliopsida</taxon>
        <taxon>eudicotyledons</taxon>
        <taxon>Gunneridae</taxon>
        <taxon>Pentapetalae</taxon>
        <taxon>rosids</taxon>
        <taxon>fabids</taxon>
        <taxon>Fabales</taxon>
        <taxon>Fabaceae</taxon>
        <taxon>Papilionoideae</taxon>
        <taxon>50 kb inversion clade</taxon>
        <taxon>NPAAA clade</taxon>
        <taxon>Hologalegina</taxon>
        <taxon>IRL clade</taxon>
        <taxon>Trifolieae</taxon>
        <taxon>Medicago</taxon>
    </lineage>
</organism>
<dbReference type="SUPFAM" id="SSF46689">
    <property type="entry name" value="Homeodomain-like"/>
    <property type="match status" value="1"/>
</dbReference>
<dbReference type="AlphaFoldDB" id="A0A396JTU5"/>
<keyword evidence="2" id="KW-0677">Repeat</keyword>
<dbReference type="InterPro" id="IPR001005">
    <property type="entry name" value="SANT/Myb"/>
</dbReference>
<dbReference type="GO" id="GO:0005634">
    <property type="term" value="C:nucleus"/>
    <property type="evidence" value="ECO:0007669"/>
    <property type="project" value="UniProtKB-SubCell"/>
</dbReference>
<dbReference type="Gramene" id="rna4946">
    <property type="protein sequence ID" value="RHN80960.1"/>
    <property type="gene ID" value="gene4946"/>
</dbReference>
<dbReference type="InterPro" id="IPR009057">
    <property type="entry name" value="Homeodomain-like_sf"/>
</dbReference>
<dbReference type="Gramene" id="rna4945">
    <property type="protein sequence ID" value="RHN80959.1"/>
    <property type="gene ID" value="gene4945"/>
</dbReference>
<dbReference type="CDD" id="cd00167">
    <property type="entry name" value="SANT"/>
    <property type="match status" value="1"/>
</dbReference>
<dbReference type="PROSITE" id="PS50090">
    <property type="entry name" value="MYB_LIKE"/>
    <property type="match status" value="2"/>
</dbReference>
<dbReference type="Gramene" id="rna4948">
    <property type="protein sequence ID" value="RHN80962.1"/>
    <property type="gene ID" value="gene4948"/>
</dbReference>
<evidence type="ECO:0000313" key="12">
    <source>
        <dbReference type="EMBL" id="RHN80962.1"/>
    </source>
</evidence>
<evidence type="ECO:0000313" key="9">
    <source>
        <dbReference type="EMBL" id="RHN80959.1"/>
    </source>
</evidence>
<keyword evidence="6" id="KW-0539">Nucleus</keyword>
<evidence type="ECO:0000259" key="7">
    <source>
        <dbReference type="PROSITE" id="PS50090"/>
    </source>
</evidence>
<keyword evidence="3" id="KW-0805">Transcription regulation</keyword>
<dbReference type="Proteomes" id="UP000265566">
    <property type="component" value="Chromosome 1"/>
</dbReference>
<evidence type="ECO:0000256" key="6">
    <source>
        <dbReference type="ARBA" id="ARBA00023242"/>
    </source>
</evidence>
<evidence type="ECO:0000256" key="1">
    <source>
        <dbReference type="ARBA" id="ARBA00004123"/>
    </source>
</evidence>
<evidence type="ECO:0000256" key="4">
    <source>
        <dbReference type="ARBA" id="ARBA00023125"/>
    </source>
</evidence>
<evidence type="ECO:0000256" key="3">
    <source>
        <dbReference type="ARBA" id="ARBA00023015"/>
    </source>
</evidence>
<evidence type="ECO:0000256" key="5">
    <source>
        <dbReference type="ARBA" id="ARBA00023163"/>
    </source>
</evidence>
<dbReference type="PROSITE" id="PS51294">
    <property type="entry name" value="HTH_MYB"/>
    <property type="match status" value="1"/>
</dbReference>
<feature type="domain" description="Myb-like" evidence="7">
    <location>
        <begin position="17"/>
        <end position="61"/>
    </location>
</feature>
<dbReference type="EMBL" id="PSQE01000001">
    <property type="protein sequence ID" value="RHN80962.1"/>
    <property type="molecule type" value="Genomic_DNA"/>
</dbReference>
<feature type="domain" description="HTH myb-type" evidence="8">
    <location>
        <begin position="8"/>
        <end position="65"/>
    </location>
</feature>
<comment type="caution">
    <text evidence="12">The sequence shown here is derived from an EMBL/GenBank/DDBJ whole genome shotgun (WGS) entry which is preliminary data.</text>
</comment>
<dbReference type="SMART" id="SM00717">
    <property type="entry name" value="SANT"/>
    <property type="match status" value="2"/>
</dbReference>